<dbReference type="Pfam" id="PF13180">
    <property type="entry name" value="PDZ_2"/>
    <property type="match status" value="2"/>
</dbReference>
<dbReference type="Gene3D" id="2.40.10.120">
    <property type="match status" value="1"/>
</dbReference>
<dbReference type="AlphaFoldDB" id="A0A917LQE7"/>
<accession>A0A917LQE7</accession>
<feature type="binding site" evidence="16">
    <location>
        <position position="119"/>
    </location>
    <ligand>
        <name>substrate</name>
    </ligand>
</feature>
<keyword evidence="13" id="KW-0346">Stress response</keyword>
<dbReference type="SUPFAM" id="SSF50494">
    <property type="entry name" value="Trypsin-like serine proteases"/>
    <property type="match status" value="1"/>
</dbReference>
<evidence type="ECO:0000313" key="19">
    <source>
        <dbReference type="Proteomes" id="UP000627715"/>
    </source>
</evidence>
<dbReference type="GO" id="GO:0004252">
    <property type="term" value="F:serine-type endopeptidase activity"/>
    <property type="evidence" value="ECO:0007669"/>
    <property type="project" value="InterPro"/>
</dbReference>
<dbReference type="NCBIfam" id="TIGR02037">
    <property type="entry name" value="degP_htrA_DO"/>
    <property type="match status" value="1"/>
</dbReference>
<comment type="similarity">
    <text evidence="4">Belongs to the peptidase S1C family.</text>
</comment>
<reference evidence="18" key="2">
    <citation type="submission" date="2020-09" db="EMBL/GenBank/DDBJ databases">
        <authorList>
            <person name="Sun Q."/>
            <person name="Zhou Y."/>
        </authorList>
    </citation>
    <scope>NUCLEOTIDE SEQUENCE</scope>
    <source>
        <strain evidence="18">CGMCC 1.15425</strain>
    </source>
</reference>
<organism evidence="18 19">
    <name type="scientific">Pseudohongiella nitratireducens</name>
    <dbReference type="NCBI Taxonomy" id="1768907"/>
    <lineage>
        <taxon>Bacteria</taxon>
        <taxon>Pseudomonadati</taxon>
        <taxon>Pseudomonadota</taxon>
        <taxon>Gammaproteobacteria</taxon>
        <taxon>Pseudomonadales</taxon>
        <taxon>Pseudohongiellaceae</taxon>
        <taxon>Pseudohongiella</taxon>
    </lineage>
</organism>
<evidence type="ECO:0000256" key="14">
    <source>
        <dbReference type="ARBA" id="ARBA00032850"/>
    </source>
</evidence>
<feature type="active site" description="Charge relay system" evidence="15">
    <location>
        <position position="119"/>
    </location>
</feature>
<comment type="catalytic activity">
    <reaction evidence="1">
        <text>Acts on substrates that are at least partially unfolded. The cleavage site P1 residue is normally between a pair of hydrophobic residues, such as Val-|-Val.</text>
        <dbReference type="EC" id="3.4.21.107"/>
    </reaction>
</comment>
<keyword evidence="7 18" id="KW-0645">Protease</keyword>
<keyword evidence="9" id="KW-0677">Repeat</keyword>
<dbReference type="PROSITE" id="PS50106">
    <property type="entry name" value="PDZ"/>
    <property type="match status" value="1"/>
</dbReference>
<dbReference type="RefSeq" id="WP_082866633.1">
    <property type="nucleotide sequence ID" value="NZ_BMIY01000001.1"/>
</dbReference>
<evidence type="ECO:0000256" key="15">
    <source>
        <dbReference type="PIRSR" id="PIRSR611782-1"/>
    </source>
</evidence>
<dbReference type="CDD" id="cd10839">
    <property type="entry name" value="cpPDZ1_DegP-like"/>
    <property type="match status" value="1"/>
</dbReference>
<comment type="subcellular location">
    <subcellularLocation>
        <location evidence="3">Periplasm</location>
    </subcellularLocation>
</comment>
<evidence type="ECO:0000256" key="8">
    <source>
        <dbReference type="ARBA" id="ARBA00022729"/>
    </source>
</evidence>
<dbReference type="EMBL" id="BMIY01000001">
    <property type="protein sequence ID" value="GGG49088.1"/>
    <property type="molecule type" value="Genomic_DNA"/>
</dbReference>
<dbReference type="SMART" id="SM00228">
    <property type="entry name" value="PDZ"/>
    <property type="match status" value="2"/>
</dbReference>
<feature type="binding site" evidence="16">
    <location>
        <begin position="223"/>
        <end position="225"/>
    </location>
    <ligand>
        <name>substrate</name>
    </ligand>
</feature>
<feature type="active site" description="Charge relay system" evidence="15">
    <location>
        <position position="225"/>
    </location>
</feature>
<evidence type="ECO:0000256" key="6">
    <source>
        <dbReference type="ARBA" id="ARBA00013958"/>
    </source>
</evidence>
<keyword evidence="11" id="KW-0378">Hydrolase</keyword>
<feature type="binding site" evidence="16">
    <location>
        <position position="149"/>
    </location>
    <ligand>
        <name>substrate</name>
    </ligand>
</feature>
<evidence type="ECO:0000256" key="4">
    <source>
        <dbReference type="ARBA" id="ARBA00010541"/>
    </source>
</evidence>
<dbReference type="Gene3D" id="2.30.42.10">
    <property type="match status" value="2"/>
</dbReference>
<gene>
    <name evidence="18" type="primary">mucD</name>
    <name evidence="18" type="ORF">GCM10011403_02740</name>
</gene>
<dbReference type="InterPro" id="IPR036034">
    <property type="entry name" value="PDZ_sf"/>
</dbReference>
<dbReference type="GO" id="GO:0006508">
    <property type="term" value="P:proteolysis"/>
    <property type="evidence" value="ECO:0007669"/>
    <property type="project" value="UniProtKB-KW"/>
</dbReference>
<evidence type="ECO:0000256" key="1">
    <source>
        <dbReference type="ARBA" id="ARBA00001772"/>
    </source>
</evidence>
<keyword evidence="12" id="KW-0720">Serine protease</keyword>
<evidence type="ECO:0000256" key="7">
    <source>
        <dbReference type="ARBA" id="ARBA00022670"/>
    </source>
</evidence>
<evidence type="ECO:0000256" key="2">
    <source>
        <dbReference type="ARBA" id="ARBA00002610"/>
    </source>
</evidence>
<evidence type="ECO:0000256" key="16">
    <source>
        <dbReference type="PIRSR" id="PIRSR611782-2"/>
    </source>
</evidence>
<dbReference type="Pfam" id="PF13365">
    <property type="entry name" value="Trypsin_2"/>
    <property type="match status" value="1"/>
</dbReference>
<evidence type="ECO:0000259" key="17">
    <source>
        <dbReference type="PROSITE" id="PS50106"/>
    </source>
</evidence>
<evidence type="ECO:0000256" key="9">
    <source>
        <dbReference type="ARBA" id="ARBA00022737"/>
    </source>
</evidence>
<evidence type="ECO:0000256" key="10">
    <source>
        <dbReference type="ARBA" id="ARBA00022764"/>
    </source>
</evidence>
<comment type="function">
    <text evidence="2">Might be efficient in the degradation of transiently denatured and unfolded proteins which accumulate in the periplasm following stress conditions.</text>
</comment>
<dbReference type="EC" id="3.4.21.107" evidence="5"/>
<feature type="domain" description="PDZ" evidence="17">
    <location>
        <begin position="265"/>
        <end position="333"/>
    </location>
</feature>
<dbReference type="InterPro" id="IPR001478">
    <property type="entry name" value="PDZ"/>
</dbReference>
<dbReference type="OrthoDB" id="9758917at2"/>
<sequence length="481" mass="50888">MHFSQDQRLSFRQLVSTLSPLGLWLCLVMALTAGKVSAQAMLPDFAELVAANSPTIVNITTRQQVPARSGADRDDLEELLRQLQPEEELDLPDLPTRPRGGVGSGFIMSEDGFIITNHHVVANADRITVTLNDRREFFAEVIGSDELSDVALLKIDADNLHAVQFGNSDALRVGEWVLAIGSPFGLEFSAAAGIVSAKSRSVPSRGSTNYVSFIQTDVAINQGNSGGPLFNLEGQVVGINSQILSSTGGSNGISFAIPSNMALNVIEQLKESGSVSRGLLGVLIKDVNYGLAQAYGLDAPLGAFVDEVQPDSPAQRAGIENNDIVIAFNDIPINESSQLPYYVGQVRPGTEATITLLREGQQLDLPVVVGALPGSELAQGASPPSQPRGNTLALTVAPVMPEQAEGVAELSEGGVVIDELRQGPARQAGLSSGDIIVMLNHRSVTSLADFEAVVAELPETGYVPVRVIRNGRGSTLAIELQ</sequence>
<feature type="active site" description="Charge relay system" evidence="15">
    <location>
        <position position="149"/>
    </location>
</feature>
<dbReference type="Proteomes" id="UP000627715">
    <property type="component" value="Unassembled WGS sequence"/>
</dbReference>
<evidence type="ECO:0000313" key="18">
    <source>
        <dbReference type="EMBL" id="GGG49088.1"/>
    </source>
</evidence>
<dbReference type="PANTHER" id="PTHR22939:SF130">
    <property type="entry name" value="PERIPLASMIC SERINE ENDOPROTEASE DEGP-LIKE-RELATED"/>
    <property type="match status" value="1"/>
</dbReference>
<dbReference type="InterPro" id="IPR009003">
    <property type="entry name" value="Peptidase_S1_PA"/>
</dbReference>
<dbReference type="PANTHER" id="PTHR22939">
    <property type="entry name" value="SERINE PROTEASE FAMILY S1C HTRA-RELATED"/>
    <property type="match status" value="1"/>
</dbReference>
<dbReference type="InterPro" id="IPR001940">
    <property type="entry name" value="Peptidase_S1C"/>
</dbReference>
<keyword evidence="10" id="KW-0574">Periplasm</keyword>
<evidence type="ECO:0000256" key="13">
    <source>
        <dbReference type="ARBA" id="ARBA00023016"/>
    </source>
</evidence>
<reference evidence="18" key="1">
    <citation type="journal article" date="2014" name="Int. J. Syst. Evol. Microbiol.">
        <title>Complete genome sequence of Corynebacterium casei LMG S-19264T (=DSM 44701T), isolated from a smear-ripened cheese.</title>
        <authorList>
            <consortium name="US DOE Joint Genome Institute (JGI-PGF)"/>
            <person name="Walter F."/>
            <person name="Albersmeier A."/>
            <person name="Kalinowski J."/>
            <person name="Ruckert C."/>
        </authorList>
    </citation>
    <scope>NUCLEOTIDE SEQUENCE</scope>
    <source>
        <strain evidence="18">CGMCC 1.15425</strain>
    </source>
</reference>
<keyword evidence="19" id="KW-1185">Reference proteome</keyword>
<comment type="caution">
    <text evidence="18">The sequence shown here is derived from an EMBL/GenBank/DDBJ whole genome shotgun (WGS) entry which is preliminary data.</text>
</comment>
<evidence type="ECO:0000256" key="11">
    <source>
        <dbReference type="ARBA" id="ARBA00022801"/>
    </source>
</evidence>
<keyword evidence="8" id="KW-0732">Signal</keyword>
<evidence type="ECO:0000256" key="3">
    <source>
        <dbReference type="ARBA" id="ARBA00004418"/>
    </source>
</evidence>
<dbReference type="InterPro" id="IPR011782">
    <property type="entry name" value="Pept_S1C_Do"/>
</dbReference>
<name>A0A917LQE7_9GAMM</name>
<evidence type="ECO:0000256" key="5">
    <source>
        <dbReference type="ARBA" id="ARBA00013035"/>
    </source>
</evidence>
<protein>
    <recommendedName>
        <fullName evidence="6">Probable periplasmic serine endoprotease DegP-like</fullName>
        <ecNumber evidence="5">3.4.21.107</ecNumber>
    </recommendedName>
    <alternativeName>
        <fullName evidence="14">Protease Do</fullName>
    </alternativeName>
</protein>
<proteinExistence type="inferred from homology"/>
<evidence type="ECO:0000256" key="12">
    <source>
        <dbReference type="ARBA" id="ARBA00022825"/>
    </source>
</evidence>
<dbReference type="PRINTS" id="PR00834">
    <property type="entry name" value="PROTEASES2C"/>
</dbReference>
<dbReference type="SUPFAM" id="SSF50156">
    <property type="entry name" value="PDZ domain-like"/>
    <property type="match status" value="2"/>
</dbReference>